<evidence type="ECO:0008006" key="3">
    <source>
        <dbReference type="Google" id="ProtNLM"/>
    </source>
</evidence>
<organism evidence="1 2">
    <name type="scientific">Symbiodinium microadriaticum</name>
    <name type="common">Dinoflagellate</name>
    <name type="synonym">Zooxanthella microadriatica</name>
    <dbReference type="NCBI Taxonomy" id="2951"/>
    <lineage>
        <taxon>Eukaryota</taxon>
        <taxon>Sar</taxon>
        <taxon>Alveolata</taxon>
        <taxon>Dinophyceae</taxon>
        <taxon>Suessiales</taxon>
        <taxon>Symbiodiniaceae</taxon>
        <taxon>Symbiodinium</taxon>
    </lineage>
</organism>
<keyword evidence="2" id="KW-1185">Reference proteome</keyword>
<proteinExistence type="predicted"/>
<reference evidence="1 2" key="1">
    <citation type="submission" date="2016-02" db="EMBL/GenBank/DDBJ databases">
        <title>Genome analysis of coral dinoflagellate symbionts highlights evolutionary adaptations to a symbiotic lifestyle.</title>
        <authorList>
            <person name="Aranda M."/>
            <person name="Li Y."/>
            <person name="Liew Y.J."/>
            <person name="Baumgarten S."/>
            <person name="Simakov O."/>
            <person name="Wilson M."/>
            <person name="Piel J."/>
            <person name="Ashoor H."/>
            <person name="Bougouffa S."/>
            <person name="Bajic V.B."/>
            <person name="Ryu T."/>
            <person name="Ravasi T."/>
            <person name="Bayer T."/>
            <person name="Micklem G."/>
            <person name="Kim H."/>
            <person name="Bhak J."/>
            <person name="Lajeunesse T.C."/>
            <person name="Voolstra C.R."/>
        </authorList>
    </citation>
    <scope>NUCLEOTIDE SEQUENCE [LARGE SCALE GENOMIC DNA]</scope>
    <source>
        <strain evidence="1 2">CCMP2467</strain>
    </source>
</reference>
<evidence type="ECO:0000313" key="2">
    <source>
        <dbReference type="Proteomes" id="UP000186817"/>
    </source>
</evidence>
<protein>
    <recommendedName>
        <fullName evidence="3">RNase H type-1 domain-containing protein</fullName>
    </recommendedName>
</protein>
<dbReference type="AlphaFoldDB" id="A0A1Q9DMT3"/>
<gene>
    <name evidence="1" type="ORF">AK812_SmicGene21315</name>
</gene>
<dbReference type="EMBL" id="LSRX01000466">
    <property type="protein sequence ID" value="OLP96450.1"/>
    <property type="molecule type" value="Genomic_DNA"/>
</dbReference>
<evidence type="ECO:0000313" key="1">
    <source>
        <dbReference type="EMBL" id="OLP96450.1"/>
    </source>
</evidence>
<comment type="caution">
    <text evidence="1">The sequence shown here is derived from an EMBL/GenBank/DDBJ whole genome shotgun (WGS) entry which is preliminary data.</text>
</comment>
<sequence>MASIELRVLSSYCDRKSQVCLNDSLRKTLNFLRDHVALGPERIVHCSFRNCFHVCSDASYEPNGGGVGSLAYNSQGLLLSWFGEELSQAVLAIINPDEKCTLIYELETYAAVMSLVRLGRMWRDSDVILFLDNEASLAALINGRSDSNFVQKLLNTLFEWECESRCNVGFEHVPSASSPADDPSRLIFPMQSGLRARLDAKSDFVLHAVGWHVAILALDARFRLTGFA</sequence>
<accession>A0A1Q9DMT3</accession>
<dbReference type="OrthoDB" id="448892at2759"/>
<name>A0A1Q9DMT3_SYMMI</name>
<dbReference type="Proteomes" id="UP000186817">
    <property type="component" value="Unassembled WGS sequence"/>
</dbReference>